<sequence length="62" mass="6956">MPPQAPPSELEEDSPLENSIRKSRKLMPENLQCSWRPPIAMNSYTSGRVSTLCAIDNQAQQI</sequence>
<dbReference type="Gramene" id="OPUNC01G22840.1">
    <property type="protein sequence ID" value="OPUNC01G22840.1"/>
    <property type="gene ID" value="OPUNC01G22840"/>
</dbReference>
<dbReference type="Proteomes" id="UP000026962">
    <property type="component" value="Chromosome 1"/>
</dbReference>
<protein>
    <submittedName>
        <fullName evidence="1">Uncharacterized protein</fullName>
    </submittedName>
</protein>
<accession>A0A0E0JL58</accession>
<evidence type="ECO:0000313" key="1">
    <source>
        <dbReference type="EnsemblPlants" id="OPUNC01G22840.1"/>
    </source>
</evidence>
<evidence type="ECO:0000313" key="2">
    <source>
        <dbReference type="Proteomes" id="UP000026962"/>
    </source>
</evidence>
<proteinExistence type="predicted"/>
<reference evidence="1" key="1">
    <citation type="submission" date="2015-04" db="UniProtKB">
        <authorList>
            <consortium name="EnsemblPlants"/>
        </authorList>
    </citation>
    <scope>IDENTIFICATION</scope>
</reference>
<organism evidence="1">
    <name type="scientific">Oryza punctata</name>
    <name type="common">Red rice</name>
    <dbReference type="NCBI Taxonomy" id="4537"/>
    <lineage>
        <taxon>Eukaryota</taxon>
        <taxon>Viridiplantae</taxon>
        <taxon>Streptophyta</taxon>
        <taxon>Embryophyta</taxon>
        <taxon>Tracheophyta</taxon>
        <taxon>Spermatophyta</taxon>
        <taxon>Magnoliopsida</taxon>
        <taxon>Liliopsida</taxon>
        <taxon>Poales</taxon>
        <taxon>Poaceae</taxon>
        <taxon>BOP clade</taxon>
        <taxon>Oryzoideae</taxon>
        <taxon>Oryzeae</taxon>
        <taxon>Oryzinae</taxon>
        <taxon>Oryza</taxon>
    </lineage>
</organism>
<dbReference type="AlphaFoldDB" id="A0A0E0JL58"/>
<keyword evidence="2" id="KW-1185">Reference proteome</keyword>
<reference evidence="1" key="2">
    <citation type="submission" date="2018-05" db="EMBL/GenBank/DDBJ databases">
        <title>OpunRS2 (Oryza punctata Reference Sequence Version 2).</title>
        <authorList>
            <person name="Zhang J."/>
            <person name="Kudrna D."/>
            <person name="Lee S."/>
            <person name="Talag J."/>
            <person name="Welchert J."/>
            <person name="Wing R.A."/>
        </authorList>
    </citation>
    <scope>NUCLEOTIDE SEQUENCE [LARGE SCALE GENOMIC DNA]</scope>
</reference>
<name>A0A0E0JL58_ORYPU</name>
<dbReference type="HOGENOM" id="CLU_2908050_0_0_1"/>
<dbReference type="EnsemblPlants" id="OPUNC01G22840.1">
    <property type="protein sequence ID" value="OPUNC01G22840.1"/>
    <property type="gene ID" value="OPUNC01G22840"/>
</dbReference>